<dbReference type="STRING" id="762982.HMPREF9442_01660"/>
<comment type="caution">
    <text evidence="2">The sequence shown here is derived from an EMBL/GenBank/DDBJ whole genome shotgun (WGS) entry which is preliminary data.</text>
</comment>
<dbReference type="RefSeq" id="WP_008626911.1">
    <property type="nucleotide sequence ID" value="NZ_GL883841.1"/>
</dbReference>
<dbReference type="HOGENOM" id="CLU_1377014_0_0_10"/>
<evidence type="ECO:0000313" key="3">
    <source>
        <dbReference type="Proteomes" id="UP000005546"/>
    </source>
</evidence>
<evidence type="ECO:0000256" key="1">
    <source>
        <dbReference type="SAM" id="Phobius"/>
    </source>
</evidence>
<reference evidence="2 3" key="1">
    <citation type="submission" date="2011-02" db="EMBL/GenBank/DDBJ databases">
        <authorList>
            <person name="Weinstock G."/>
            <person name="Sodergren E."/>
            <person name="Clifton S."/>
            <person name="Fulton L."/>
            <person name="Fulton B."/>
            <person name="Courtney L."/>
            <person name="Fronick C."/>
            <person name="Harrison M."/>
            <person name="Strong C."/>
            <person name="Farmer C."/>
            <person name="Delahaunty K."/>
            <person name="Markovic C."/>
            <person name="Hall O."/>
            <person name="Minx P."/>
            <person name="Tomlinson C."/>
            <person name="Mitreva M."/>
            <person name="Hou S."/>
            <person name="Chen J."/>
            <person name="Wollam A."/>
            <person name="Pepin K.H."/>
            <person name="Johnson M."/>
            <person name="Bhonagiri V."/>
            <person name="Zhang X."/>
            <person name="Suruliraj S."/>
            <person name="Warren W."/>
            <person name="Chinwalla A."/>
            <person name="Mardis E.R."/>
            <person name="Wilson R.K."/>
        </authorList>
    </citation>
    <scope>NUCLEOTIDE SEQUENCE [LARGE SCALE GENOMIC DNA]</scope>
    <source>
        <strain evidence="2 3">YIT 11841</strain>
    </source>
</reference>
<sequence>MKRKNVILSLVASISVSILVVGLFAVKQFMQWRMILNSGVFSAAHKDIMEELLGHAFIWGIIVLVCSLLVILFLCWLLLPDRKERDICEVLGNLSVENEFDSLRVDTVNNLIVYGEVKVKCRPQITKIVIHLKRSDKHSMSYEELNDIFGQGFYDGSYSSQKKANNLKYELKRLLERMPFVVCPTTPNEIKLLGKAVR</sequence>
<dbReference type="Proteomes" id="UP000005546">
    <property type="component" value="Unassembled WGS sequence"/>
</dbReference>
<dbReference type="EMBL" id="AFBR01000040">
    <property type="protein sequence ID" value="EGG54400.1"/>
    <property type="molecule type" value="Genomic_DNA"/>
</dbReference>
<accession>F3QTZ1</accession>
<feature type="transmembrane region" description="Helical" evidence="1">
    <location>
        <begin position="56"/>
        <end position="79"/>
    </location>
</feature>
<keyword evidence="3" id="KW-1185">Reference proteome</keyword>
<name>F3QTZ1_9BACT</name>
<proteinExistence type="predicted"/>
<keyword evidence="1" id="KW-0472">Membrane</keyword>
<evidence type="ECO:0000313" key="2">
    <source>
        <dbReference type="EMBL" id="EGG54400.1"/>
    </source>
</evidence>
<keyword evidence="1" id="KW-1133">Transmembrane helix</keyword>
<keyword evidence="1" id="KW-0812">Transmembrane</keyword>
<feature type="transmembrane region" description="Helical" evidence="1">
    <location>
        <begin position="7"/>
        <end position="26"/>
    </location>
</feature>
<dbReference type="AlphaFoldDB" id="F3QTZ1"/>
<gene>
    <name evidence="2" type="ORF">HMPREF9442_01660</name>
</gene>
<organism evidence="2 3">
    <name type="scientific">Paraprevotella xylaniphila YIT 11841</name>
    <dbReference type="NCBI Taxonomy" id="762982"/>
    <lineage>
        <taxon>Bacteria</taxon>
        <taxon>Pseudomonadati</taxon>
        <taxon>Bacteroidota</taxon>
        <taxon>Bacteroidia</taxon>
        <taxon>Bacteroidales</taxon>
        <taxon>Prevotellaceae</taxon>
        <taxon>Paraprevotella</taxon>
    </lineage>
</organism>
<protein>
    <submittedName>
        <fullName evidence="2">Uncharacterized protein</fullName>
    </submittedName>
</protein>